<dbReference type="AlphaFoldDB" id="A0AAP0H222"/>
<protein>
    <recommendedName>
        <fullName evidence="9">t-SNARE coiled-coil homology domain-containing protein</fullName>
    </recommendedName>
</protein>
<evidence type="ECO:0000256" key="3">
    <source>
        <dbReference type="ARBA" id="ARBA00022692"/>
    </source>
</evidence>
<dbReference type="GO" id="GO:0000149">
    <property type="term" value="F:SNARE binding"/>
    <property type="evidence" value="ECO:0007669"/>
    <property type="project" value="TreeGrafter"/>
</dbReference>
<dbReference type="CDD" id="cd15845">
    <property type="entry name" value="SNARE_syntaxin16"/>
    <property type="match status" value="1"/>
</dbReference>
<evidence type="ECO:0000256" key="4">
    <source>
        <dbReference type="ARBA" id="ARBA00022927"/>
    </source>
</evidence>
<keyword evidence="7" id="KW-0175">Coiled coil</keyword>
<dbReference type="PROSITE" id="PS50192">
    <property type="entry name" value="T_SNARE"/>
    <property type="match status" value="1"/>
</dbReference>
<dbReference type="GO" id="GO:0000139">
    <property type="term" value="C:Golgi membrane"/>
    <property type="evidence" value="ECO:0007669"/>
    <property type="project" value="UniProtKB-SubCell"/>
</dbReference>
<dbReference type="EMBL" id="JBCNJP010000013">
    <property type="protein sequence ID" value="KAK9069586.1"/>
    <property type="molecule type" value="Genomic_DNA"/>
</dbReference>
<evidence type="ECO:0000256" key="1">
    <source>
        <dbReference type="ARBA" id="ARBA00004409"/>
    </source>
</evidence>
<evidence type="ECO:0000256" key="6">
    <source>
        <dbReference type="ARBA" id="ARBA00023034"/>
    </source>
</evidence>
<evidence type="ECO:0000259" key="9">
    <source>
        <dbReference type="PROSITE" id="PS50192"/>
    </source>
</evidence>
<name>A0AAP0H222_9ASTR</name>
<dbReference type="InterPro" id="IPR000727">
    <property type="entry name" value="T_SNARE_dom"/>
</dbReference>
<comment type="subcellular location">
    <subcellularLocation>
        <location evidence="1">Golgi apparatus membrane</location>
        <topology evidence="1">Single-pass type IV membrane protein</topology>
    </subcellularLocation>
</comment>
<dbReference type="Proteomes" id="UP001408789">
    <property type="component" value="Unassembled WGS sequence"/>
</dbReference>
<keyword evidence="8" id="KW-0472">Membrane</keyword>
<dbReference type="GO" id="GO:0005484">
    <property type="term" value="F:SNAP receptor activity"/>
    <property type="evidence" value="ECO:0007669"/>
    <property type="project" value="TreeGrafter"/>
</dbReference>
<dbReference type="GO" id="GO:0048278">
    <property type="term" value="P:vesicle docking"/>
    <property type="evidence" value="ECO:0007669"/>
    <property type="project" value="TreeGrafter"/>
</dbReference>
<dbReference type="PANTHER" id="PTHR19957:SF83">
    <property type="entry name" value="SYNTAXIN-16"/>
    <property type="match status" value="1"/>
</dbReference>
<reference evidence="10 11" key="1">
    <citation type="submission" date="2024-04" db="EMBL/GenBank/DDBJ databases">
        <title>The reference genome of an endangered Asteraceae, Deinandra increscens subsp. villosa, native to the Central Coast of California.</title>
        <authorList>
            <person name="Guilliams M."/>
            <person name="Hasenstab-Lehman K."/>
            <person name="Meyer R."/>
            <person name="Mcevoy S."/>
        </authorList>
    </citation>
    <scope>NUCLEOTIDE SEQUENCE [LARGE SCALE GENOMIC DNA]</scope>
    <source>
        <tissue evidence="10">Leaf</tissue>
    </source>
</reference>
<dbReference type="SUPFAM" id="SSF58038">
    <property type="entry name" value="SNARE fusion complex"/>
    <property type="match status" value="1"/>
</dbReference>
<feature type="domain" description="T-SNARE coiled-coil homology" evidence="9">
    <location>
        <begin position="174"/>
        <end position="227"/>
    </location>
</feature>
<evidence type="ECO:0000256" key="8">
    <source>
        <dbReference type="ARBA" id="ARBA00023136"/>
    </source>
</evidence>
<keyword evidence="2" id="KW-0813">Transport</keyword>
<keyword evidence="5" id="KW-1133">Transmembrane helix</keyword>
<evidence type="ECO:0000256" key="5">
    <source>
        <dbReference type="ARBA" id="ARBA00022989"/>
    </source>
</evidence>
<sequence length="265" mass="29660">MVDIVALEGQTKVVASDGTVWAIQNGTPEKKYKGRSVPSVEEFPTFTETEVEKIDGVGIQTEDGRTKQAHSTSINKKIDEVEELPSLKKSDVEDNCLEVIEHSHHFSPYKSQLARELSDELPNRILKFTSAAQLPNPIRRSPPFTADTANTVVHRRHRRHLRTSPPPLSSPFVHLTSTLESVNELAQIMKDLSVLVIDQGTIIDRIDYNIQNVVVTVDKGLQQPQKAERNQKQGGMVMCASVPVILYLWCLSLTRLFNIANTRDA</sequence>
<keyword evidence="4" id="KW-0653">Protein transport</keyword>
<keyword evidence="11" id="KW-1185">Reference proteome</keyword>
<evidence type="ECO:0000313" key="10">
    <source>
        <dbReference type="EMBL" id="KAK9069586.1"/>
    </source>
</evidence>
<keyword evidence="3" id="KW-0812">Transmembrane</keyword>
<accession>A0AAP0H222</accession>
<proteinExistence type="predicted"/>
<dbReference type="GO" id="GO:0031201">
    <property type="term" value="C:SNARE complex"/>
    <property type="evidence" value="ECO:0007669"/>
    <property type="project" value="TreeGrafter"/>
</dbReference>
<evidence type="ECO:0000256" key="2">
    <source>
        <dbReference type="ARBA" id="ARBA00022448"/>
    </source>
</evidence>
<dbReference type="PANTHER" id="PTHR19957">
    <property type="entry name" value="SYNTAXIN"/>
    <property type="match status" value="1"/>
</dbReference>
<dbReference type="InterPro" id="IPR045242">
    <property type="entry name" value="Syntaxin"/>
</dbReference>
<dbReference type="GO" id="GO:0006906">
    <property type="term" value="P:vesicle fusion"/>
    <property type="evidence" value="ECO:0007669"/>
    <property type="project" value="TreeGrafter"/>
</dbReference>
<organism evidence="10 11">
    <name type="scientific">Deinandra increscens subsp. villosa</name>
    <dbReference type="NCBI Taxonomy" id="3103831"/>
    <lineage>
        <taxon>Eukaryota</taxon>
        <taxon>Viridiplantae</taxon>
        <taxon>Streptophyta</taxon>
        <taxon>Embryophyta</taxon>
        <taxon>Tracheophyta</taxon>
        <taxon>Spermatophyta</taxon>
        <taxon>Magnoliopsida</taxon>
        <taxon>eudicotyledons</taxon>
        <taxon>Gunneridae</taxon>
        <taxon>Pentapetalae</taxon>
        <taxon>asterids</taxon>
        <taxon>campanulids</taxon>
        <taxon>Asterales</taxon>
        <taxon>Asteraceae</taxon>
        <taxon>Asteroideae</taxon>
        <taxon>Heliantheae alliance</taxon>
        <taxon>Madieae</taxon>
        <taxon>Madiinae</taxon>
        <taxon>Deinandra</taxon>
    </lineage>
</organism>
<comment type="caution">
    <text evidence="10">The sequence shown here is derived from an EMBL/GenBank/DDBJ whole genome shotgun (WGS) entry which is preliminary data.</text>
</comment>
<keyword evidence="6" id="KW-0333">Golgi apparatus</keyword>
<dbReference type="SMART" id="SM00397">
    <property type="entry name" value="t_SNARE"/>
    <property type="match status" value="1"/>
</dbReference>
<dbReference type="Gene3D" id="1.20.5.110">
    <property type="match status" value="1"/>
</dbReference>
<dbReference type="Pfam" id="PF05739">
    <property type="entry name" value="SNARE"/>
    <property type="match status" value="1"/>
</dbReference>
<evidence type="ECO:0000313" key="11">
    <source>
        <dbReference type="Proteomes" id="UP001408789"/>
    </source>
</evidence>
<gene>
    <name evidence="10" type="ORF">SSX86_011490</name>
</gene>
<dbReference type="GO" id="GO:0006886">
    <property type="term" value="P:intracellular protein transport"/>
    <property type="evidence" value="ECO:0007669"/>
    <property type="project" value="TreeGrafter"/>
</dbReference>
<evidence type="ECO:0000256" key="7">
    <source>
        <dbReference type="ARBA" id="ARBA00023054"/>
    </source>
</evidence>